<evidence type="ECO:0000313" key="11">
    <source>
        <dbReference type="EMBL" id="VYT08406.1"/>
    </source>
</evidence>
<dbReference type="GO" id="GO:0016491">
    <property type="term" value="F:oxidoreductase activity"/>
    <property type="evidence" value="ECO:0007669"/>
    <property type="project" value="UniProtKB-KW"/>
</dbReference>
<sequence length="315" mass="33833">MSQTRVINGPHLRTPRTTRNVMMHVTISLIPALLGAIYYFGIQALYLSGLSVAVCVLTEYIWQKITKKQVTAGDFSAVVTGLLLAFNMPVTVPVWALVAADVFSILVVKQMFGGIGNNFVNPALMGRLLVMVAWPAAVMQYVVPRTVSVDAVSAATILGTAKSGAETGYSYLQMFLGEMPGAMGETSKLLLLIGFAYMCYKKIVNAEAAVTYIGTVTILTFIFGPDGLFTGDILLNLFGGGLIMGGCYMLTDYAFASRKGKLIYAAVAGIITAAIRIFSVYPEGICFGILTANCMAGMLSVLYKKHVYGMKKKEA</sequence>
<dbReference type="Pfam" id="PF03116">
    <property type="entry name" value="NQR2_RnfD_RnfE"/>
    <property type="match status" value="1"/>
</dbReference>
<feature type="transmembrane region" description="Helical" evidence="10">
    <location>
        <begin position="285"/>
        <end position="303"/>
    </location>
</feature>
<dbReference type="PANTHER" id="PTHR30578:SF0">
    <property type="entry name" value="ION-TRANSLOCATING OXIDOREDUCTASE COMPLEX SUBUNIT D"/>
    <property type="match status" value="1"/>
</dbReference>
<feature type="transmembrane region" description="Helical" evidence="10">
    <location>
        <begin position="229"/>
        <end position="250"/>
    </location>
</feature>
<keyword evidence="11" id="KW-0560">Oxidoreductase</keyword>
<dbReference type="InterPro" id="IPR004338">
    <property type="entry name" value="NqrB/RnfD"/>
</dbReference>
<keyword evidence="1" id="KW-0813">Transport</keyword>
<accession>A0A6N2TYR5</accession>
<dbReference type="EC" id="1.6.5.-" evidence="11"/>
<dbReference type="InterPro" id="IPR011303">
    <property type="entry name" value="RnfD_bac"/>
</dbReference>
<gene>
    <name evidence="11" type="primary">nqrB</name>
    <name evidence="11" type="ORF">BHLFYP23_00084</name>
</gene>
<keyword evidence="3" id="KW-0285">Flavoprotein</keyword>
<keyword evidence="8 10" id="KW-1133">Transmembrane helix</keyword>
<feature type="transmembrane region" description="Helical" evidence="10">
    <location>
        <begin position="69"/>
        <end position="86"/>
    </location>
</feature>
<reference evidence="11" key="1">
    <citation type="submission" date="2019-11" db="EMBL/GenBank/DDBJ databases">
        <authorList>
            <person name="Feng L."/>
        </authorList>
    </citation>
    <scope>NUCLEOTIDE SEQUENCE</scope>
    <source>
        <strain evidence="11">BhanseniiLFYP23</strain>
    </source>
</reference>
<evidence type="ECO:0000256" key="6">
    <source>
        <dbReference type="ARBA" id="ARBA00022967"/>
    </source>
</evidence>
<keyword evidence="9 10" id="KW-0472">Membrane</keyword>
<feature type="transmembrane region" description="Helical" evidence="10">
    <location>
        <begin position="21"/>
        <end position="39"/>
    </location>
</feature>
<evidence type="ECO:0000256" key="10">
    <source>
        <dbReference type="SAM" id="Phobius"/>
    </source>
</evidence>
<keyword evidence="4" id="KW-0288">FMN</keyword>
<keyword evidence="2" id="KW-0597">Phosphoprotein</keyword>
<feature type="transmembrane region" description="Helical" evidence="10">
    <location>
        <begin position="262"/>
        <end position="279"/>
    </location>
</feature>
<evidence type="ECO:0000256" key="3">
    <source>
        <dbReference type="ARBA" id="ARBA00022630"/>
    </source>
</evidence>
<dbReference type="PANTHER" id="PTHR30578">
    <property type="entry name" value="ELECTRON TRANSPORT COMPLEX PROTEIN RNFD"/>
    <property type="match status" value="1"/>
</dbReference>
<evidence type="ECO:0000256" key="5">
    <source>
        <dbReference type="ARBA" id="ARBA00022692"/>
    </source>
</evidence>
<organism evidence="11">
    <name type="scientific">Blautia hansenii</name>
    <name type="common">Ruminococcus hansenii</name>
    <dbReference type="NCBI Taxonomy" id="1322"/>
    <lineage>
        <taxon>Bacteria</taxon>
        <taxon>Bacillati</taxon>
        <taxon>Bacillota</taxon>
        <taxon>Clostridia</taxon>
        <taxon>Lachnospirales</taxon>
        <taxon>Lachnospiraceae</taxon>
        <taxon>Blautia</taxon>
    </lineage>
</organism>
<evidence type="ECO:0000256" key="4">
    <source>
        <dbReference type="ARBA" id="ARBA00022643"/>
    </source>
</evidence>
<feature type="transmembrane region" description="Helical" evidence="10">
    <location>
        <begin position="204"/>
        <end position="223"/>
    </location>
</feature>
<keyword evidence="7" id="KW-0249">Electron transport</keyword>
<evidence type="ECO:0000256" key="9">
    <source>
        <dbReference type="ARBA" id="ARBA00023136"/>
    </source>
</evidence>
<feature type="transmembrane region" description="Helical" evidence="10">
    <location>
        <begin position="45"/>
        <end position="62"/>
    </location>
</feature>
<keyword evidence="6" id="KW-1278">Translocase</keyword>
<proteinExistence type="predicted"/>
<protein>
    <submittedName>
        <fullName evidence="11">Na(+)-translocating NADH-quinone reductase subunit B</fullName>
        <ecNumber evidence="11">1.6.5.-</ecNumber>
    </submittedName>
</protein>
<dbReference type="GO" id="GO:0022900">
    <property type="term" value="P:electron transport chain"/>
    <property type="evidence" value="ECO:0007669"/>
    <property type="project" value="InterPro"/>
</dbReference>
<dbReference type="GO" id="GO:0005886">
    <property type="term" value="C:plasma membrane"/>
    <property type="evidence" value="ECO:0007669"/>
    <property type="project" value="TreeGrafter"/>
</dbReference>
<dbReference type="EMBL" id="CACRSY010000012">
    <property type="protein sequence ID" value="VYT08406.1"/>
    <property type="molecule type" value="Genomic_DNA"/>
</dbReference>
<dbReference type="RefSeq" id="WP_004223248.1">
    <property type="nucleotide sequence ID" value="NZ_CACRSY010000012.1"/>
</dbReference>
<dbReference type="AlphaFoldDB" id="A0A6N2TYR5"/>
<keyword evidence="5 10" id="KW-0812">Transmembrane</keyword>
<dbReference type="NCBIfam" id="TIGR01946">
    <property type="entry name" value="rnfD"/>
    <property type="match status" value="1"/>
</dbReference>
<evidence type="ECO:0000256" key="8">
    <source>
        <dbReference type="ARBA" id="ARBA00022989"/>
    </source>
</evidence>
<name>A0A6N2TYR5_BLAHA</name>
<evidence type="ECO:0000256" key="2">
    <source>
        <dbReference type="ARBA" id="ARBA00022553"/>
    </source>
</evidence>
<dbReference type="GO" id="GO:0055085">
    <property type="term" value="P:transmembrane transport"/>
    <property type="evidence" value="ECO:0007669"/>
    <property type="project" value="InterPro"/>
</dbReference>
<evidence type="ECO:0000256" key="1">
    <source>
        <dbReference type="ARBA" id="ARBA00022448"/>
    </source>
</evidence>
<evidence type="ECO:0000256" key="7">
    <source>
        <dbReference type="ARBA" id="ARBA00022982"/>
    </source>
</evidence>